<keyword evidence="4" id="KW-1185">Reference proteome</keyword>
<dbReference type="RefSeq" id="XP_067757590.1">
    <property type="nucleotide sequence ID" value="XM_067901884.1"/>
</dbReference>
<dbReference type="KEGG" id="phet:94291961"/>
<dbReference type="AlphaFoldDB" id="A0A836IX63"/>
<dbReference type="GeneID" id="94291961"/>
<feature type="compositionally biased region" description="Low complexity" evidence="2">
    <location>
        <begin position="98"/>
        <end position="110"/>
    </location>
</feature>
<dbReference type="PANTHER" id="PTHR43215:SF14">
    <property type="entry name" value="RADIAL SPOKE HEAD 1 HOMOLOG"/>
    <property type="match status" value="1"/>
</dbReference>
<organism evidence="3 4">
    <name type="scientific">Porcisia hertigi</name>
    <dbReference type="NCBI Taxonomy" id="2761500"/>
    <lineage>
        <taxon>Eukaryota</taxon>
        <taxon>Discoba</taxon>
        <taxon>Euglenozoa</taxon>
        <taxon>Kinetoplastea</taxon>
        <taxon>Metakinetoplastina</taxon>
        <taxon>Trypanosomatida</taxon>
        <taxon>Trypanosomatidae</taxon>
        <taxon>Leishmaniinae</taxon>
        <taxon>Porcisia</taxon>
    </lineage>
</organism>
<evidence type="ECO:0000313" key="3">
    <source>
        <dbReference type="EMBL" id="KAG5506428.1"/>
    </source>
</evidence>
<dbReference type="PANTHER" id="PTHR43215">
    <property type="entry name" value="RADIAL SPOKE HEAD 1 HOMOLOG"/>
    <property type="match status" value="1"/>
</dbReference>
<keyword evidence="1" id="KW-0677">Repeat</keyword>
<gene>
    <name evidence="3" type="ORF">JKF63_05931</name>
</gene>
<comment type="caution">
    <text evidence="3">The sequence shown here is derived from an EMBL/GenBank/DDBJ whole genome shotgun (WGS) entry which is preliminary data.</text>
</comment>
<dbReference type="EMBL" id="JAFJZO010000020">
    <property type="protein sequence ID" value="KAG5506428.1"/>
    <property type="molecule type" value="Genomic_DNA"/>
</dbReference>
<proteinExistence type="predicted"/>
<evidence type="ECO:0000256" key="2">
    <source>
        <dbReference type="SAM" id="MobiDB-lite"/>
    </source>
</evidence>
<dbReference type="Pfam" id="PF02493">
    <property type="entry name" value="MORN"/>
    <property type="match status" value="6"/>
</dbReference>
<feature type="region of interest" description="Disordered" evidence="2">
    <location>
        <begin position="90"/>
        <end position="110"/>
    </location>
</feature>
<evidence type="ECO:0000256" key="1">
    <source>
        <dbReference type="ARBA" id="ARBA00022737"/>
    </source>
</evidence>
<sequence>MATLASSTATQAAHTVPKTSPSSAAARDVKASLGEVKSKLMTTSPSAAMKLGEQVFVGKLVSAELDYAYSQHERVGLNVGCNHAGLSKTARGREQGKCPPSATCASSSSSSCCGGDSSYEAADLHSTELIFSFGRYVGQVDPLTRLRDGHGCLHYNNGSVYIGEWHDGTPHGFGEKHYSNGDVYRGNWRNGKRFGRGAHLSAQGHFYDGMYVEDQPEGYGIYTTLRGDRYTGWWKAGQRHGKGREALVDGQLFVGNWRHDNRQGRGRLYVPDTKEFIYGVWHKNNLFRELTKREMDVNSGEDMLDKLSPPCAPPAAAIPASRTRSLPVGAGMADHLLRGVTAPEVVLESLGKEMESATNDPAEVKSGRVQPAA</sequence>
<reference evidence="3 4" key="1">
    <citation type="submission" date="2021-02" db="EMBL/GenBank/DDBJ databases">
        <title>Porcisia hertigi Genome sequencing and assembly.</title>
        <authorList>
            <person name="Almutairi H."/>
            <person name="Gatherer D."/>
        </authorList>
    </citation>
    <scope>NUCLEOTIDE SEQUENCE [LARGE SCALE GENOMIC DNA]</scope>
    <source>
        <strain evidence="3 4">C119</strain>
    </source>
</reference>
<dbReference type="OrthoDB" id="264642at2759"/>
<dbReference type="InterPro" id="IPR003409">
    <property type="entry name" value="MORN"/>
</dbReference>
<feature type="compositionally biased region" description="Low complexity" evidence="2">
    <location>
        <begin position="1"/>
        <end position="15"/>
    </location>
</feature>
<name>A0A836IX63_9TRYP</name>
<dbReference type="SUPFAM" id="SSF82185">
    <property type="entry name" value="Histone H3 K4-specific methyltransferase SET7/9 N-terminal domain"/>
    <property type="match status" value="2"/>
</dbReference>
<accession>A0A836IX63</accession>
<evidence type="ECO:0000313" key="4">
    <source>
        <dbReference type="Proteomes" id="UP000674318"/>
    </source>
</evidence>
<dbReference type="SMART" id="SM00698">
    <property type="entry name" value="MORN"/>
    <property type="match status" value="5"/>
</dbReference>
<dbReference type="Proteomes" id="UP000674318">
    <property type="component" value="Unassembled WGS sequence"/>
</dbReference>
<feature type="region of interest" description="Disordered" evidence="2">
    <location>
        <begin position="1"/>
        <end position="27"/>
    </location>
</feature>
<protein>
    <submittedName>
        <fullName evidence="3">Uncharacterized protein</fullName>
    </submittedName>
</protein>
<feature type="region of interest" description="Disordered" evidence="2">
    <location>
        <begin position="351"/>
        <end position="373"/>
    </location>
</feature>
<dbReference type="Gene3D" id="2.20.110.10">
    <property type="entry name" value="Histone H3 K4-specific methyltransferase SET7/9 N-terminal domain"/>
    <property type="match status" value="2"/>
</dbReference>